<keyword evidence="3" id="KW-1185">Reference proteome</keyword>
<evidence type="ECO:0000313" key="3">
    <source>
        <dbReference type="Proteomes" id="UP000248806"/>
    </source>
</evidence>
<comment type="caution">
    <text evidence="2">The sequence shown here is derived from an EMBL/GenBank/DDBJ whole genome shotgun (WGS) entry which is preliminary data.</text>
</comment>
<dbReference type="AlphaFoldDB" id="A0A326UNL4"/>
<comment type="similarity">
    <text evidence="1">Belongs to the flavin-dependent halogenase family. Bacterial tryptophan halogenase subfamily.</text>
</comment>
<evidence type="ECO:0000313" key="2">
    <source>
        <dbReference type="EMBL" id="PZW31902.1"/>
    </source>
</evidence>
<dbReference type="Proteomes" id="UP000248806">
    <property type="component" value="Unassembled WGS sequence"/>
</dbReference>
<sequence length="411" mass="46036">MAEQFFDVAVVGGGPAGATCATLLAKKGHHVLLVEKEKFPRYHIGESTVPGVLPVFEELGIADEMKKHAFVKKRGITLVWGQGREPWDVDFADAGPLTGPYDHAYQVVRSEFDSILLANARHCGVTVLEDTTVVDFLFEDERCCGLKYTRSGKASTVRARFVVDASGQNTLLARRYNLLEWDEGLKNVAIWAYYQGGKTLPGRNAGNILVENMYDSWLWVIPLHDGTHSVGLVMPAENAGGKQALEQQFEETLENSVETKKLLVAAQRVSNYRTARDWSYKSQRFYGPGFLLTGDAAGFVDPLFSTGVFLALRGGSLASAAIDRLLKTPEREAEVLKRYEESYRDFFDVVISFVHYFYDASKEKEAYWHRAQELIDPIEQMTSRQDFIRLISGQAGIVDVMRLDTTEKVNL</sequence>
<accession>A0A326UNL4</accession>
<dbReference type="SUPFAM" id="SSF51905">
    <property type="entry name" value="FAD/NAD(P)-binding domain"/>
    <property type="match status" value="1"/>
</dbReference>
<dbReference type="InterPro" id="IPR050816">
    <property type="entry name" value="Flavin-dep_Halogenase_NPB"/>
</dbReference>
<dbReference type="RefSeq" id="WP_170142502.1">
    <property type="nucleotide sequence ID" value="NZ_BIFX01000001.1"/>
</dbReference>
<dbReference type="PANTHER" id="PTHR43747">
    <property type="entry name" value="FAD-BINDING PROTEIN"/>
    <property type="match status" value="1"/>
</dbReference>
<gene>
    <name evidence="2" type="ORF">EI42_01927</name>
</gene>
<dbReference type="InterPro" id="IPR036188">
    <property type="entry name" value="FAD/NAD-bd_sf"/>
</dbReference>
<dbReference type="Pfam" id="PF04820">
    <property type="entry name" value="Trp_halogenase"/>
    <property type="match status" value="2"/>
</dbReference>
<dbReference type="Gene3D" id="3.50.50.60">
    <property type="entry name" value="FAD/NAD(P)-binding domain"/>
    <property type="match status" value="1"/>
</dbReference>
<dbReference type="GO" id="GO:0004497">
    <property type="term" value="F:monooxygenase activity"/>
    <property type="evidence" value="ECO:0007669"/>
    <property type="project" value="InterPro"/>
</dbReference>
<dbReference type="InterPro" id="IPR006905">
    <property type="entry name" value="Flavin_halogenase"/>
</dbReference>
<proteinExistence type="inferred from homology"/>
<protein>
    <submittedName>
        <fullName evidence="2">Clorobiocin biosynthesis protein Clo-hal</fullName>
    </submittedName>
</protein>
<dbReference type="PRINTS" id="PR00420">
    <property type="entry name" value="RNGMNOXGNASE"/>
</dbReference>
<organism evidence="2 3">
    <name type="scientific">Thermosporothrix hazakensis</name>
    <dbReference type="NCBI Taxonomy" id="644383"/>
    <lineage>
        <taxon>Bacteria</taxon>
        <taxon>Bacillati</taxon>
        <taxon>Chloroflexota</taxon>
        <taxon>Ktedonobacteria</taxon>
        <taxon>Ktedonobacterales</taxon>
        <taxon>Thermosporotrichaceae</taxon>
        <taxon>Thermosporothrix</taxon>
    </lineage>
</organism>
<name>A0A326UNL4_THEHA</name>
<evidence type="ECO:0000256" key="1">
    <source>
        <dbReference type="ARBA" id="ARBA00038396"/>
    </source>
</evidence>
<dbReference type="EMBL" id="QKUF01000005">
    <property type="protein sequence ID" value="PZW31902.1"/>
    <property type="molecule type" value="Genomic_DNA"/>
</dbReference>
<dbReference type="PANTHER" id="PTHR43747:SF1">
    <property type="entry name" value="SLR1998 PROTEIN"/>
    <property type="match status" value="1"/>
</dbReference>
<reference evidence="2 3" key="1">
    <citation type="submission" date="2018-06" db="EMBL/GenBank/DDBJ databases">
        <title>Genomic Encyclopedia of Archaeal and Bacterial Type Strains, Phase II (KMG-II): from individual species to whole genera.</title>
        <authorList>
            <person name="Goeker M."/>
        </authorList>
    </citation>
    <scope>NUCLEOTIDE SEQUENCE [LARGE SCALE GENOMIC DNA]</scope>
    <source>
        <strain evidence="2 3">ATCC BAA-1881</strain>
    </source>
</reference>